<sequence>MRWDSLFGDMEAQFFADRTLAREAEVAERARVEVAQFELADRLRGALGREVSITLNNGSKEAGSLGRVGADWLVLNTATRQWLIPLHSVSYFENLGRLARKPVNGPALVFPLASALRGLARERQSVEVHVAAGAAGRVLSGVIDRVGKDFLEIAVTGGEARRATAVTAVATVAFRSLLGVRSASRREY</sequence>
<evidence type="ECO:0000313" key="2">
    <source>
        <dbReference type="Proteomes" id="UP001163293"/>
    </source>
</evidence>
<organism evidence="1 2">
    <name type="scientific">Paenarthrobacter ureafaciens</name>
    <dbReference type="NCBI Taxonomy" id="37931"/>
    <lineage>
        <taxon>Bacteria</taxon>
        <taxon>Bacillati</taxon>
        <taxon>Actinomycetota</taxon>
        <taxon>Actinomycetes</taxon>
        <taxon>Micrococcales</taxon>
        <taxon>Micrococcaceae</taxon>
        <taxon>Paenarthrobacter</taxon>
    </lineage>
</organism>
<accession>A0AAX3EEK9</accession>
<dbReference type="Proteomes" id="UP001163293">
    <property type="component" value="Chromosome"/>
</dbReference>
<evidence type="ECO:0000313" key="1">
    <source>
        <dbReference type="EMBL" id="UYV96301.1"/>
    </source>
</evidence>
<reference evidence="1" key="1">
    <citation type="submission" date="2022-07" db="EMBL/GenBank/DDBJ databases">
        <authorList>
            <person name="Wu T."/>
        </authorList>
    </citation>
    <scope>NUCLEOTIDE SEQUENCE</scope>
    <source>
        <strain evidence="1">SD-1</strain>
    </source>
</reference>
<evidence type="ECO:0008006" key="3">
    <source>
        <dbReference type="Google" id="ProtNLM"/>
    </source>
</evidence>
<name>A0AAX3EEK9_PAEUR</name>
<dbReference type="EMBL" id="CP101185">
    <property type="protein sequence ID" value="UYV96301.1"/>
    <property type="molecule type" value="Genomic_DNA"/>
</dbReference>
<gene>
    <name evidence="1" type="ORF">NL394_14665</name>
</gene>
<dbReference type="RefSeq" id="WP_031216357.1">
    <property type="nucleotide sequence ID" value="NZ_BDMH01000008.1"/>
</dbReference>
<proteinExistence type="predicted"/>
<keyword evidence="2" id="KW-1185">Reference proteome</keyword>
<dbReference type="AlphaFoldDB" id="A0AAX3EEK9"/>
<protein>
    <recommendedName>
        <fullName evidence="3">Fis family transcriptional regulator</fullName>
    </recommendedName>
</protein>
<dbReference type="GeneID" id="79884322"/>